<dbReference type="NCBIfam" id="TIGR02681">
    <property type="entry name" value="phage_pRha"/>
    <property type="match status" value="1"/>
</dbReference>
<evidence type="ECO:0000313" key="1">
    <source>
        <dbReference type="EMBL" id="EFE85972.1"/>
    </source>
</evidence>
<dbReference type="InterPro" id="IPR014054">
    <property type="entry name" value="Phage_regulatory_Rha"/>
</dbReference>
<dbReference type="Pfam" id="PF09669">
    <property type="entry name" value="Phage_pRha"/>
    <property type="match status" value="1"/>
</dbReference>
<dbReference type="eggNOG" id="COG3646">
    <property type="taxonomic scope" value="Bacteria"/>
</dbReference>
<protein>
    <submittedName>
        <fullName evidence="1">Phage regulatory protein, Rha family</fullName>
    </submittedName>
</protein>
<sequence>MGTSSTTTSQVNCTTFPLKIQGGIKMNYVVKIESKNGINVVSSRVVAKELGKNHSDVLDSLNNILEKGDFRSLIIPSNYQVKGQKRNYKEYLLTKDGFTLYMFNIQGYNDFKMAYINEFNRMEQALKVGKQEKLPFSEIKPTTWRGVPVMEVSELEKLTGIDRCLIHTNLRKDKITLRHRDFLEYKEENSNNYYASASSVSLLFKEVVIWICKRYGVYEKYKDFIENYFRTDNRIECKVIDKPFNDKYYNEMYECMVKAYQFESQIEKIYEEQLLPLYNRIDKLNDLKRDTMLTPFYGMKYGNILGKNKK</sequence>
<accession>D4CX52</accession>
<comment type="caution">
    <text evidence="1">The sequence shown here is derived from an EMBL/GenBank/DDBJ whole genome shotgun (WGS) entry which is preliminary data.</text>
</comment>
<gene>
    <name evidence="1" type="ORF">FUSPEROL_02012</name>
</gene>
<proteinExistence type="predicted"/>
<dbReference type="STRING" id="546275.FUSPEROL_02012"/>
<dbReference type="AlphaFoldDB" id="D4CX52"/>
<reference evidence="1 2" key="1">
    <citation type="submission" date="2010-02" db="EMBL/GenBank/DDBJ databases">
        <authorList>
            <person name="Weinstock G."/>
            <person name="Sodergren E."/>
            <person name="Clifton S."/>
            <person name="Fulton L."/>
            <person name="Fulton B."/>
            <person name="Courtney L."/>
            <person name="Fronick C."/>
            <person name="Harrison M."/>
            <person name="Strong C."/>
            <person name="Farmer C."/>
            <person name="Delahaunty K."/>
            <person name="Markovic C."/>
            <person name="Hall O."/>
            <person name="Minx P."/>
            <person name="Tomlinson C."/>
            <person name="Mitreva M."/>
            <person name="Nelson J."/>
            <person name="Hou S."/>
            <person name="Wollam A."/>
            <person name="Pepin K.H."/>
            <person name="Johnson M."/>
            <person name="Bhonagiri V."/>
            <person name="Zhang X."/>
            <person name="Suruliraj S."/>
            <person name="Warren W."/>
            <person name="Chinwalla A."/>
            <person name="Mardis E.R."/>
            <person name="Wilson R.K."/>
        </authorList>
    </citation>
    <scope>NUCLEOTIDE SEQUENCE [LARGE SCALE GENOMIC DNA]</scope>
    <source>
        <strain evidence="1 2">ATCC 33693</strain>
    </source>
</reference>
<evidence type="ECO:0000313" key="2">
    <source>
        <dbReference type="Proteomes" id="UP000003748"/>
    </source>
</evidence>
<dbReference type="Proteomes" id="UP000003748">
    <property type="component" value="Unassembled WGS sequence"/>
</dbReference>
<dbReference type="EMBL" id="ACJY01000099">
    <property type="protein sequence ID" value="EFE85972.1"/>
    <property type="molecule type" value="Genomic_DNA"/>
</dbReference>
<organism evidence="1 2">
    <name type="scientific">Fusobacterium periodonticum ATCC 33693</name>
    <dbReference type="NCBI Taxonomy" id="546275"/>
    <lineage>
        <taxon>Bacteria</taxon>
        <taxon>Fusobacteriati</taxon>
        <taxon>Fusobacteriota</taxon>
        <taxon>Fusobacteriia</taxon>
        <taxon>Fusobacteriales</taxon>
        <taxon>Fusobacteriaceae</taxon>
        <taxon>Fusobacterium</taxon>
    </lineage>
</organism>
<name>D4CX52_9FUSO</name>
<dbReference type="HOGENOM" id="CLU_896460_0_0_0"/>